<dbReference type="Proteomes" id="UP000031036">
    <property type="component" value="Unassembled WGS sequence"/>
</dbReference>
<comment type="caution">
    <text evidence="2">The sequence shown here is derived from an EMBL/GenBank/DDBJ whole genome shotgun (WGS) entry which is preliminary data.</text>
</comment>
<feature type="region of interest" description="Disordered" evidence="1">
    <location>
        <begin position="781"/>
        <end position="841"/>
    </location>
</feature>
<sequence>MRKTRVLHVFNLLCHDNLDSCGAPKGGSTINQLNLGNRISNIESHKLPMEILEPDLARRIFVGIKNPLRRTTVSRLSQATLKPNARSRRGTDMHLPKSKGFDKRAIAARPKSSLKSADSDDYLDITEELTSLENVSSDFTTTPSAAATKNPALNESDASTVPATTERSTELELARTIMTTESPTANSATSSYTPSSTEEFTSTIPHDETSAEKGAEFVTAIQSLVEFPEFTRNSAESDGNEKAESSTKTVLETITTEPSFVNGTAKPIIPIRTEISTDNSLTPQPTNMSDSETPQIIGGFLKQQPSLFSLLVRMNSNQPISDKQKELSRKINEEGKLALAIHPNDHIFVVGEGAHRRNPNETPAESRIVTFSDQNGLRRVRIQEKYFPNDHFFGPDPLKPRRIVNSGSTTWKNPSLALNNFERTKRDTQKQSRAAFGRHIVLPSRFSREAAPNEDSKSEVVDESLHGNFSTSQNTKVSLNVTPEATDAASQNGNEERTRELVERDDARLVIMPRLVSVTEDPQASAEMTLIKETDLTDDVEGEQFQRQPTQIVPQTRHNMDHQQGNSKVLRDLLPLDGTDTLGELSNLFSDDRVESIHPSQPTISAMQQPIITLPSSNFDPSVSAQQPFPIPQNFASRAIPMPQNFEFNSDFVPPDLVPQFVPQQPLQQQEEFLPQPQVYLMEIPGTEFDPGSQLFLLPAVPTAQLPPQPVLRTLPSPSQFPPPLLEPPVPSASIPPQATHPPPQFPSRFEVFDDLTEPSRMTTTVPVFVTRPIAKRIFSKSDQSESIAGELNEADGSNENPRDPQLMETAANESVDEESVLTDEAGGRIVQKDSNTRSRKRRSVMYFSKTAEKLIPESLFPLACVNTNQEPPPEVCATDKMLSKRHAA</sequence>
<feature type="region of interest" description="Disordered" evidence="1">
    <location>
        <begin position="136"/>
        <end position="209"/>
    </location>
</feature>
<evidence type="ECO:0000313" key="3">
    <source>
        <dbReference type="Proteomes" id="UP000031036"/>
    </source>
</evidence>
<name>A0A0B2VWH7_TOXCA</name>
<evidence type="ECO:0000256" key="1">
    <source>
        <dbReference type="SAM" id="MobiDB-lite"/>
    </source>
</evidence>
<feature type="compositionally biased region" description="Polar residues" evidence="1">
    <location>
        <begin position="177"/>
        <end position="204"/>
    </location>
</feature>
<feature type="region of interest" description="Disordered" evidence="1">
    <location>
        <begin position="870"/>
        <end position="889"/>
    </location>
</feature>
<feature type="compositionally biased region" description="Polar residues" evidence="1">
    <location>
        <begin position="136"/>
        <end position="166"/>
    </location>
</feature>
<feature type="region of interest" description="Disordered" evidence="1">
    <location>
        <begin position="82"/>
        <end position="118"/>
    </location>
</feature>
<organism evidence="2 3">
    <name type="scientific">Toxocara canis</name>
    <name type="common">Canine roundworm</name>
    <dbReference type="NCBI Taxonomy" id="6265"/>
    <lineage>
        <taxon>Eukaryota</taxon>
        <taxon>Metazoa</taxon>
        <taxon>Ecdysozoa</taxon>
        <taxon>Nematoda</taxon>
        <taxon>Chromadorea</taxon>
        <taxon>Rhabditida</taxon>
        <taxon>Spirurina</taxon>
        <taxon>Ascaridomorpha</taxon>
        <taxon>Ascaridoidea</taxon>
        <taxon>Toxocaridae</taxon>
        <taxon>Toxocara</taxon>
    </lineage>
</organism>
<dbReference type="EMBL" id="JPKZ01000732">
    <property type="protein sequence ID" value="KHN85749.1"/>
    <property type="molecule type" value="Genomic_DNA"/>
</dbReference>
<accession>A0A0B2VWH7</accession>
<gene>
    <name evidence="2" type="ORF">Tcan_12379</name>
</gene>
<feature type="region of interest" description="Disordered" evidence="1">
    <location>
        <begin position="447"/>
        <end position="501"/>
    </location>
</feature>
<protein>
    <submittedName>
        <fullName evidence="2">Uncharacterized protein</fullName>
    </submittedName>
</protein>
<feature type="compositionally biased region" description="Basic and acidic residues" evidence="1">
    <location>
        <begin position="454"/>
        <end position="465"/>
    </location>
</feature>
<feature type="region of interest" description="Disordered" evidence="1">
    <location>
        <begin position="713"/>
        <end position="745"/>
    </location>
</feature>
<feature type="compositionally biased region" description="Basic and acidic residues" evidence="1">
    <location>
        <begin position="89"/>
        <end position="105"/>
    </location>
</feature>
<feature type="compositionally biased region" description="Pro residues" evidence="1">
    <location>
        <begin position="719"/>
        <end position="731"/>
    </location>
</feature>
<keyword evidence="3" id="KW-1185">Reference proteome</keyword>
<dbReference type="AlphaFoldDB" id="A0A0B2VWH7"/>
<proteinExistence type="predicted"/>
<reference evidence="2 3" key="1">
    <citation type="submission" date="2014-11" db="EMBL/GenBank/DDBJ databases">
        <title>Genetic blueprint of the zoonotic pathogen Toxocara canis.</title>
        <authorList>
            <person name="Zhu X.-Q."/>
            <person name="Korhonen P.K."/>
            <person name="Cai H."/>
            <person name="Young N.D."/>
            <person name="Nejsum P."/>
            <person name="von Samson-Himmelstjerna G."/>
            <person name="Boag P.R."/>
            <person name="Tan P."/>
            <person name="Li Q."/>
            <person name="Min J."/>
            <person name="Yang Y."/>
            <person name="Wang X."/>
            <person name="Fang X."/>
            <person name="Hall R.S."/>
            <person name="Hofmann A."/>
            <person name="Sternberg P.W."/>
            <person name="Jex A.R."/>
            <person name="Gasser R.B."/>
        </authorList>
    </citation>
    <scope>NUCLEOTIDE SEQUENCE [LARGE SCALE GENOMIC DNA]</scope>
    <source>
        <strain evidence="2">PN_DK_2014</strain>
    </source>
</reference>
<feature type="compositionally biased region" description="Polar residues" evidence="1">
    <location>
        <begin position="467"/>
        <end position="493"/>
    </location>
</feature>
<evidence type="ECO:0000313" key="2">
    <source>
        <dbReference type="EMBL" id="KHN85749.1"/>
    </source>
</evidence>